<evidence type="ECO:0000259" key="17">
    <source>
        <dbReference type="Pfam" id="PF02852"/>
    </source>
</evidence>
<dbReference type="GO" id="GO:0050660">
    <property type="term" value="F:flavin adenine dinucleotide binding"/>
    <property type="evidence" value="ECO:0007669"/>
    <property type="project" value="InterPro"/>
</dbReference>
<evidence type="ECO:0000256" key="7">
    <source>
        <dbReference type="ARBA" id="ARBA00022827"/>
    </source>
</evidence>
<dbReference type="PROSITE" id="PS00076">
    <property type="entry name" value="PYRIDINE_REDOX_1"/>
    <property type="match status" value="1"/>
</dbReference>
<dbReference type="PRINTS" id="PR00368">
    <property type="entry name" value="FADPNR"/>
</dbReference>
<accession>B0VJD7</accession>
<feature type="binding site" evidence="14">
    <location>
        <position position="202"/>
    </location>
    <ligand>
        <name>NAD(+)</name>
        <dbReference type="ChEBI" id="CHEBI:57540"/>
    </ligand>
</feature>
<dbReference type="OrthoDB" id="9807946at2"/>
<evidence type="ECO:0000256" key="10">
    <source>
        <dbReference type="ARBA" id="ARBA00023157"/>
    </source>
</evidence>
<evidence type="ECO:0000256" key="3">
    <source>
        <dbReference type="ARBA" id="ARBA00012608"/>
    </source>
</evidence>
<evidence type="ECO:0000256" key="2">
    <source>
        <dbReference type="ARBA" id="ARBA00007532"/>
    </source>
</evidence>
<dbReference type="eggNOG" id="COG1249">
    <property type="taxonomic scope" value="Bacteria"/>
</dbReference>
<evidence type="ECO:0000256" key="11">
    <source>
        <dbReference type="ARBA" id="ARBA00023284"/>
    </source>
</evidence>
<keyword evidence="9 14" id="KW-0520">NAD</keyword>
<dbReference type="SUPFAM" id="SSF51905">
    <property type="entry name" value="FAD/NAD(P)-binding domain"/>
    <property type="match status" value="1"/>
</dbReference>
<protein>
    <recommendedName>
        <fullName evidence="4 16">Dihydrolipoyl dehydrogenase</fullName>
        <ecNumber evidence="3 16">1.8.1.4</ecNumber>
    </recommendedName>
</protein>
<comment type="miscellaneous">
    <text evidence="16">The active site is a redox-active disulfide bond.</text>
</comment>
<dbReference type="InterPro" id="IPR001100">
    <property type="entry name" value="Pyr_nuc-diS_OxRdtase"/>
</dbReference>
<evidence type="ECO:0000256" key="13">
    <source>
        <dbReference type="PIRSR" id="PIRSR000350-2"/>
    </source>
</evidence>
<feature type="binding site" evidence="14">
    <location>
        <position position="50"/>
    </location>
    <ligand>
        <name>FAD</name>
        <dbReference type="ChEBI" id="CHEBI:57692"/>
    </ligand>
</feature>
<dbReference type="GO" id="GO:0006103">
    <property type="term" value="P:2-oxoglutarate metabolic process"/>
    <property type="evidence" value="ECO:0007669"/>
    <property type="project" value="TreeGrafter"/>
</dbReference>
<dbReference type="InterPro" id="IPR016156">
    <property type="entry name" value="FAD/NAD-linked_Rdtase_dimer_sf"/>
</dbReference>
<dbReference type="FunFam" id="3.30.390.30:FF:000001">
    <property type="entry name" value="Dihydrolipoyl dehydrogenase"/>
    <property type="match status" value="1"/>
</dbReference>
<dbReference type="InterPro" id="IPR050151">
    <property type="entry name" value="Class-I_Pyr_Nuc-Dis_Oxidored"/>
</dbReference>
<evidence type="ECO:0000256" key="15">
    <source>
        <dbReference type="PIRSR" id="PIRSR000350-4"/>
    </source>
</evidence>
<dbReference type="InterPro" id="IPR023753">
    <property type="entry name" value="FAD/NAD-binding_dom"/>
</dbReference>
<feature type="domain" description="Pyridine nucleotide-disulphide oxidoreductase dimerisation" evidence="17">
    <location>
        <begin position="348"/>
        <end position="456"/>
    </location>
</feature>
<keyword evidence="19" id="KW-0670">Pyruvate</keyword>
<dbReference type="Proteomes" id="UP000002019">
    <property type="component" value="Chromosome"/>
</dbReference>
<dbReference type="PANTHER" id="PTHR22912">
    <property type="entry name" value="DISULFIDE OXIDOREDUCTASE"/>
    <property type="match status" value="1"/>
</dbReference>
<comment type="subcellular location">
    <subcellularLocation>
        <location evidence="1">Cytoplasm</location>
    </subcellularLocation>
</comment>
<feature type="binding site" evidence="14">
    <location>
        <position position="266"/>
    </location>
    <ligand>
        <name>NAD(+)</name>
        <dbReference type="ChEBI" id="CHEBI:57540"/>
    </ligand>
</feature>
<evidence type="ECO:0000256" key="9">
    <source>
        <dbReference type="ARBA" id="ARBA00023027"/>
    </source>
</evidence>
<evidence type="ECO:0000259" key="18">
    <source>
        <dbReference type="Pfam" id="PF07992"/>
    </source>
</evidence>
<dbReference type="InterPro" id="IPR012999">
    <property type="entry name" value="Pyr_OxRdtase_I_AS"/>
</dbReference>
<keyword evidence="11 16" id="KW-0676">Redox-active center</keyword>
<dbReference type="NCBIfam" id="TIGR01350">
    <property type="entry name" value="lipoamide_DH"/>
    <property type="match status" value="1"/>
</dbReference>
<comment type="catalytic activity">
    <reaction evidence="12 16">
        <text>N(6)-[(R)-dihydrolipoyl]-L-lysyl-[protein] + NAD(+) = N(6)-[(R)-lipoyl]-L-lysyl-[protein] + NADH + H(+)</text>
        <dbReference type="Rhea" id="RHEA:15045"/>
        <dbReference type="Rhea" id="RHEA-COMP:10474"/>
        <dbReference type="Rhea" id="RHEA-COMP:10475"/>
        <dbReference type="ChEBI" id="CHEBI:15378"/>
        <dbReference type="ChEBI" id="CHEBI:57540"/>
        <dbReference type="ChEBI" id="CHEBI:57945"/>
        <dbReference type="ChEBI" id="CHEBI:83099"/>
        <dbReference type="ChEBI" id="CHEBI:83100"/>
        <dbReference type="EC" id="1.8.1.4"/>
    </reaction>
</comment>
<evidence type="ECO:0000256" key="16">
    <source>
        <dbReference type="RuleBase" id="RU003692"/>
    </source>
</evidence>
<dbReference type="Gene3D" id="3.30.390.30">
    <property type="match status" value="1"/>
</dbReference>
<dbReference type="PIRSF" id="PIRSF000350">
    <property type="entry name" value="Mercury_reductase_MerA"/>
    <property type="match status" value="1"/>
</dbReference>
<name>B0VJD7_CLOAI</name>
<evidence type="ECO:0000256" key="4">
    <source>
        <dbReference type="ARBA" id="ARBA00016961"/>
    </source>
</evidence>
<proteinExistence type="inferred from homology"/>
<feature type="disulfide bond" description="Redox-active" evidence="15">
    <location>
        <begin position="41"/>
        <end position="46"/>
    </location>
</feature>
<feature type="domain" description="FAD/NAD(P)-binding" evidence="18">
    <location>
        <begin position="5"/>
        <end position="320"/>
    </location>
</feature>
<dbReference type="Gene3D" id="3.50.50.60">
    <property type="entry name" value="FAD/NAD(P)-binding domain"/>
    <property type="match status" value="2"/>
</dbReference>
<feature type="binding site" evidence="14">
    <location>
        <begin position="142"/>
        <end position="144"/>
    </location>
    <ligand>
        <name>FAD</name>
        <dbReference type="ChEBI" id="CHEBI:57692"/>
    </ligand>
</feature>
<dbReference type="EC" id="1.8.1.4" evidence="3 16"/>
<dbReference type="Pfam" id="PF02852">
    <property type="entry name" value="Pyr_redox_dim"/>
    <property type="match status" value="1"/>
</dbReference>
<evidence type="ECO:0000256" key="14">
    <source>
        <dbReference type="PIRSR" id="PIRSR000350-3"/>
    </source>
</evidence>
<keyword evidence="7 14" id="KW-0274">FAD</keyword>
<dbReference type="InterPro" id="IPR036188">
    <property type="entry name" value="FAD/NAD-bd_sf"/>
</dbReference>
<dbReference type="InterPro" id="IPR006258">
    <property type="entry name" value="Lipoamide_DH"/>
</dbReference>
<sequence length="468" mass="51203">MQHCQVIIIGGGPGGYESAIRLSQYGISSLLMEKERLGGLCLNWGCIPTKALVKSAELYSEILNADNFGLPKPEITLQYNKVWQRKNAVVEQLTSGIEFLFSKHDIPVIKATAVSVTKEKGNYIVTTLEGESYSSEYVILATGSETKELPGIIIDEKDILSSTGILKMQELPKELAIIGGGVIGCEFASIFSAFGVQVTIIEFLPHLIATEEEEISKRLAMQFKKNGVKVITNTGVQEIIKKDKHLELKLNNNTTLTADKVLLSVGRKPVNNLTWKGININEEKGAIVINDFMQTSCDKIYAIGDVTGKMQLAHTASKQGLIAAQHIASRFCPEKCFAPQEPLNYNNIPRCIFTHPEIASVGYTQKDAEEIFGDVRVGKFPFAANGKAVAMGNINGFVKTIARKDTSELVGMHIMGPNAAELIAQGTIMIVNKNKAEDIDSFVFAHPTLSEAIMEAMEDLQSKSIHKI</sequence>
<dbReference type="HOGENOM" id="CLU_016755_0_2_0"/>
<dbReference type="InterPro" id="IPR004099">
    <property type="entry name" value="Pyr_nucl-diS_OxRdtase_dimer"/>
</dbReference>
<evidence type="ECO:0000313" key="19">
    <source>
        <dbReference type="EMBL" id="CAO81591.1"/>
    </source>
</evidence>
<evidence type="ECO:0000256" key="12">
    <source>
        <dbReference type="ARBA" id="ARBA00049187"/>
    </source>
</evidence>
<evidence type="ECO:0000256" key="8">
    <source>
        <dbReference type="ARBA" id="ARBA00023002"/>
    </source>
</evidence>
<keyword evidence="14" id="KW-0547">Nucleotide-binding</keyword>
<keyword evidence="5" id="KW-0963">Cytoplasm</keyword>
<keyword evidence="6 16" id="KW-0285">Flavoprotein</keyword>
<dbReference type="EMBL" id="CU466930">
    <property type="protein sequence ID" value="CAO81591.1"/>
    <property type="molecule type" value="Genomic_DNA"/>
</dbReference>
<gene>
    <name evidence="19" type="primary">lpdA</name>
    <name evidence="19" type="ordered locus">CLOAM1756</name>
</gene>
<dbReference type="GO" id="GO:0005737">
    <property type="term" value="C:cytoplasm"/>
    <property type="evidence" value="ECO:0007669"/>
    <property type="project" value="UniProtKB-SubCell"/>
</dbReference>
<dbReference type="KEGG" id="caci:CLOAM1756"/>
<evidence type="ECO:0000256" key="1">
    <source>
        <dbReference type="ARBA" id="ARBA00004496"/>
    </source>
</evidence>
<comment type="similarity">
    <text evidence="2 16">Belongs to the class-I pyridine nucleotide-disulfide oxidoreductase family.</text>
</comment>
<dbReference type="AlphaFoldDB" id="B0VJD7"/>
<dbReference type="STRING" id="459349.CLOAM1756"/>
<keyword evidence="8 16" id="KW-0560">Oxidoreductase</keyword>
<comment type="cofactor">
    <cofactor evidence="14 16">
        <name>FAD</name>
        <dbReference type="ChEBI" id="CHEBI:57692"/>
    </cofactor>
    <text evidence="14 16">Binds 1 FAD per subunit.</text>
</comment>
<reference evidence="19 20" key="1">
    <citation type="journal article" date="2008" name="J. Bacteriol.">
        <title>'Candidatus Cloacamonas acidaminovorans': genome sequence reconstruction provides a first glimpse of a new bacterial division.</title>
        <authorList>
            <person name="Pelletier E."/>
            <person name="Kreimeyer A."/>
            <person name="Bocs S."/>
            <person name="Rouy Z."/>
            <person name="Gyapay G."/>
            <person name="Chouari R."/>
            <person name="Riviere D."/>
            <person name="Ganesan A."/>
            <person name="Daegelen P."/>
            <person name="Sghir A."/>
            <person name="Cohen G.N."/>
            <person name="Medigue C."/>
            <person name="Weissenbach J."/>
            <person name="Le Paslier D."/>
        </authorList>
    </citation>
    <scope>NUCLEOTIDE SEQUENCE [LARGE SCALE GENOMIC DNA]</scope>
    <source>
        <strain evidence="20">Evry</strain>
    </source>
</reference>
<feature type="active site" description="Proton acceptor" evidence="13">
    <location>
        <position position="446"/>
    </location>
</feature>
<evidence type="ECO:0000256" key="5">
    <source>
        <dbReference type="ARBA" id="ARBA00022490"/>
    </source>
</evidence>
<organism evidence="19 20">
    <name type="scientific">Cloacimonas acidaminovorans (strain Evry)</name>
    <dbReference type="NCBI Taxonomy" id="459349"/>
    <lineage>
        <taxon>Bacteria</taxon>
        <taxon>Pseudomonadati</taxon>
        <taxon>Candidatus Cloacimonadota</taxon>
        <taxon>Candidatus Cloacimonadia</taxon>
        <taxon>Candidatus Cloacimonadales</taxon>
        <taxon>Candidatus Cloacimonadaceae</taxon>
        <taxon>Candidatus Cloacimonas</taxon>
    </lineage>
</organism>
<feature type="binding site" evidence="14">
    <location>
        <begin position="179"/>
        <end position="186"/>
    </location>
    <ligand>
        <name>NAD(+)</name>
        <dbReference type="ChEBI" id="CHEBI:57540"/>
    </ligand>
</feature>
<keyword evidence="20" id="KW-1185">Reference proteome</keyword>
<dbReference type="RefSeq" id="WP_015425449.1">
    <property type="nucleotide sequence ID" value="NC_020449.1"/>
</dbReference>
<dbReference type="PRINTS" id="PR00411">
    <property type="entry name" value="PNDRDTASEI"/>
</dbReference>
<feature type="binding site" evidence="14">
    <location>
        <position position="305"/>
    </location>
    <ligand>
        <name>NAD(+)</name>
        <dbReference type="ChEBI" id="CHEBI:57540"/>
    </ligand>
</feature>
<keyword evidence="10" id="KW-1015">Disulfide bond</keyword>
<dbReference type="GO" id="GO:0004148">
    <property type="term" value="F:dihydrolipoyl dehydrogenase (NADH) activity"/>
    <property type="evidence" value="ECO:0007669"/>
    <property type="project" value="UniProtKB-EC"/>
</dbReference>
<dbReference type="PANTHER" id="PTHR22912:SF217">
    <property type="entry name" value="DIHYDROLIPOYL DEHYDROGENASE"/>
    <property type="match status" value="1"/>
</dbReference>
<dbReference type="Pfam" id="PF07992">
    <property type="entry name" value="Pyr_redox_2"/>
    <property type="match status" value="1"/>
</dbReference>
<evidence type="ECO:0000313" key="20">
    <source>
        <dbReference type="Proteomes" id="UP000002019"/>
    </source>
</evidence>
<evidence type="ECO:0000256" key="6">
    <source>
        <dbReference type="ARBA" id="ARBA00022630"/>
    </source>
</evidence>
<dbReference type="SUPFAM" id="SSF55424">
    <property type="entry name" value="FAD/NAD-linked reductases, dimerisation (C-terminal) domain"/>
    <property type="match status" value="1"/>
</dbReference>